<sequence length="44" mass="4401">MSNLFALSSLHLVDAEIAARIGAGSAASCGGAAVRDDAEQLLEV</sequence>
<protein>
    <submittedName>
        <fullName evidence="1">Uncharacterized protein</fullName>
    </submittedName>
</protein>
<evidence type="ECO:0000313" key="2">
    <source>
        <dbReference type="Proteomes" id="UP001236014"/>
    </source>
</evidence>
<gene>
    <name evidence="1" type="ORF">QRX50_04365</name>
</gene>
<name>A0A9Y2IKK2_9PSEU</name>
<dbReference type="EMBL" id="CP127294">
    <property type="protein sequence ID" value="WIX80038.1"/>
    <property type="molecule type" value="Genomic_DNA"/>
</dbReference>
<dbReference type="AlphaFoldDB" id="A0A9Y2IKK2"/>
<organism evidence="1 2">
    <name type="scientific">Amycolatopsis carbonis</name>
    <dbReference type="NCBI Taxonomy" id="715471"/>
    <lineage>
        <taxon>Bacteria</taxon>
        <taxon>Bacillati</taxon>
        <taxon>Actinomycetota</taxon>
        <taxon>Actinomycetes</taxon>
        <taxon>Pseudonocardiales</taxon>
        <taxon>Pseudonocardiaceae</taxon>
        <taxon>Amycolatopsis</taxon>
    </lineage>
</organism>
<keyword evidence="2" id="KW-1185">Reference proteome</keyword>
<evidence type="ECO:0000313" key="1">
    <source>
        <dbReference type="EMBL" id="WIX80038.1"/>
    </source>
</evidence>
<proteinExistence type="predicted"/>
<dbReference type="RefSeq" id="WP_285970684.1">
    <property type="nucleotide sequence ID" value="NZ_CP127294.1"/>
</dbReference>
<accession>A0A9Y2IKK2</accession>
<dbReference type="Proteomes" id="UP001236014">
    <property type="component" value="Chromosome"/>
</dbReference>
<dbReference type="KEGG" id="acab:QRX50_04365"/>
<reference evidence="1 2" key="1">
    <citation type="submission" date="2023-06" db="EMBL/GenBank/DDBJ databases">
        <authorList>
            <person name="Oyuntsetseg B."/>
            <person name="Kim S.B."/>
        </authorList>
    </citation>
    <scope>NUCLEOTIDE SEQUENCE [LARGE SCALE GENOMIC DNA]</scope>
    <source>
        <strain evidence="1 2">2-15</strain>
    </source>
</reference>